<feature type="compositionally biased region" description="Acidic residues" evidence="1">
    <location>
        <begin position="219"/>
        <end position="235"/>
    </location>
</feature>
<dbReference type="AlphaFoldDB" id="G0MCM8"/>
<feature type="compositionally biased region" description="Basic and acidic residues" evidence="1">
    <location>
        <begin position="175"/>
        <end position="185"/>
    </location>
</feature>
<feature type="region of interest" description="Disordered" evidence="1">
    <location>
        <begin position="277"/>
        <end position="391"/>
    </location>
</feature>
<accession>G0MCM8</accession>
<sequence length="391" mass="44994">MDRNQEQQQGKPAQGAPATTYATNVRVPYSKLFNYGLTNDANGDLVIDDPNDKDLYPDQVNLVEEPVAAAPADPPPPQQAEPTSGDQLSDWYPIPAQGQYGQAPESQLVYDWNDYKIGEVMEVKEDHNPQEYADLMWEDEEAPDQAPESQFVYDCVDHVKEEEVMGMEEDNGPQEDAKNLIGDDEKGCEDVLGPISTADLEDFDDYDMFIDWLYQGALEEDGEVAPEKNGDEEELEKEKYEQEQEKVAETARKLEELEKQKAEEEKMSLELIKQILRQDQSENRMRTLRNRGRLEKSKKKLTADEKKAQEELRKKAQGDKMHEFEEGISNDPNAPELQELLRSMGLPFFQAGTEGSRRRRLDSESDNENYDPEESRRDRRKQQAKRRKHNN</sequence>
<reference evidence="3" key="1">
    <citation type="submission" date="2011-07" db="EMBL/GenBank/DDBJ databases">
        <authorList>
            <consortium name="Caenorhabditis brenneri Sequencing and Analysis Consortium"/>
            <person name="Wilson R.K."/>
        </authorList>
    </citation>
    <scope>NUCLEOTIDE SEQUENCE [LARGE SCALE GENOMIC DNA]</scope>
    <source>
        <strain evidence="3">PB2801</strain>
    </source>
</reference>
<evidence type="ECO:0000313" key="3">
    <source>
        <dbReference type="Proteomes" id="UP000008068"/>
    </source>
</evidence>
<feature type="compositionally biased region" description="Basic and acidic residues" evidence="1">
    <location>
        <begin position="236"/>
        <end position="247"/>
    </location>
</feature>
<feature type="compositionally biased region" description="Basic residues" evidence="1">
    <location>
        <begin position="286"/>
        <end position="300"/>
    </location>
</feature>
<feature type="region of interest" description="Disordered" evidence="1">
    <location>
        <begin position="219"/>
        <end position="247"/>
    </location>
</feature>
<evidence type="ECO:0000256" key="1">
    <source>
        <dbReference type="SAM" id="MobiDB-lite"/>
    </source>
</evidence>
<gene>
    <name evidence="2" type="ORF">CAEBREN_19461</name>
</gene>
<evidence type="ECO:0000313" key="2">
    <source>
        <dbReference type="EMBL" id="EGT49383.1"/>
    </source>
</evidence>
<protein>
    <submittedName>
        <fullName evidence="2">Uncharacterized protein</fullName>
    </submittedName>
</protein>
<dbReference type="InParanoid" id="G0MCM8"/>
<organism evidence="3">
    <name type="scientific">Caenorhabditis brenneri</name>
    <name type="common">Nematode worm</name>
    <dbReference type="NCBI Taxonomy" id="135651"/>
    <lineage>
        <taxon>Eukaryota</taxon>
        <taxon>Metazoa</taxon>
        <taxon>Ecdysozoa</taxon>
        <taxon>Nematoda</taxon>
        <taxon>Chromadorea</taxon>
        <taxon>Rhabditida</taxon>
        <taxon>Rhabditina</taxon>
        <taxon>Rhabditomorpha</taxon>
        <taxon>Rhabditoidea</taxon>
        <taxon>Rhabditidae</taxon>
        <taxon>Peloderinae</taxon>
        <taxon>Caenorhabditis</taxon>
    </lineage>
</organism>
<feature type="region of interest" description="Disordered" evidence="1">
    <location>
        <begin position="1"/>
        <end position="22"/>
    </location>
</feature>
<dbReference type="Proteomes" id="UP000008068">
    <property type="component" value="Unassembled WGS sequence"/>
</dbReference>
<feature type="region of interest" description="Disordered" evidence="1">
    <location>
        <begin position="166"/>
        <end position="185"/>
    </location>
</feature>
<feature type="compositionally biased region" description="Basic and acidic residues" evidence="1">
    <location>
        <begin position="301"/>
        <end position="325"/>
    </location>
</feature>
<feature type="region of interest" description="Disordered" evidence="1">
    <location>
        <begin position="38"/>
        <end position="103"/>
    </location>
</feature>
<keyword evidence="3" id="KW-1185">Reference proteome</keyword>
<name>G0MCM8_CAEBE</name>
<proteinExistence type="predicted"/>
<dbReference type="HOGENOM" id="CLU_706424_0_0_1"/>
<dbReference type="EMBL" id="GL379790">
    <property type="protein sequence ID" value="EGT49383.1"/>
    <property type="molecule type" value="Genomic_DNA"/>
</dbReference>
<feature type="compositionally biased region" description="Low complexity" evidence="1">
    <location>
        <begin position="1"/>
        <end position="18"/>
    </location>
</feature>
<feature type="compositionally biased region" description="Basic residues" evidence="1">
    <location>
        <begin position="378"/>
        <end position="391"/>
    </location>
</feature>